<dbReference type="Proteomes" id="UP000756346">
    <property type="component" value="Unassembled WGS sequence"/>
</dbReference>
<gene>
    <name evidence="8" type="ORF">B0I36DRAFT_356305</name>
</gene>
<reference evidence="8" key="1">
    <citation type="journal article" date="2021" name="Nat. Commun.">
        <title>Genetic determinants of endophytism in the Arabidopsis root mycobiome.</title>
        <authorList>
            <person name="Mesny F."/>
            <person name="Miyauchi S."/>
            <person name="Thiergart T."/>
            <person name="Pickel B."/>
            <person name="Atanasova L."/>
            <person name="Karlsson M."/>
            <person name="Huettel B."/>
            <person name="Barry K.W."/>
            <person name="Haridas S."/>
            <person name="Chen C."/>
            <person name="Bauer D."/>
            <person name="Andreopoulos W."/>
            <person name="Pangilinan J."/>
            <person name="LaButti K."/>
            <person name="Riley R."/>
            <person name="Lipzen A."/>
            <person name="Clum A."/>
            <person name="Drula E."/>
            <person name="Henrissat B."/>
            <person name="Kohler A."/>
            <person name="Grigoriev I.V."/>
            <person name="Martin F.M."/>
            <person name="Hacquard S."/>
        </authorList>
    </citation>
    <scope>NUCLEOTIDE SEQUENCE</scope>
    <source>
        <strain evidence="8">MPI-CAGE-CH-0230</strain>
    </source>
</reference>
<protein>
    <recommendedName>
        <fullName evidence="7">FAD-binding domain-containing protein</fullName>
    </recommendedName>
</protein>
<dbReference type="Pfam" id="PF01494">
    <property type="entry name" value="FAD_binding_3"/>
    <property type="match status" value="1"/>
</dbReference>
<dbReference type="EMBL" id="JAGTJQ010000015">
    <property type="protein sequence ID" value="KAH7012225.1"/>
    <property type="molecule type" value="Genomic_DNA"/>
</dbReference>
<comment type="pathway">
    <text evidence="2">Secondary metabolite biosynthesis.</text>
</comment>
<evidence type="ECO:0000256" key="3">
    <source>
        <dbReference type="ARBA" id="ARBA00007992"/>
    </source>
</evidence>
<evidence type="ECO:0000256" key="2">
    <source>
        <dbReference type="ARBA" id="ARBA00005179"/>
    </source>
</evidence>
<comment type="similarity">
    <text evidence="3">Belongs to the paxM FAD-dependent monooxygenase family.</text>
</comment>
<evidence type="ECO:0000313" key="9">
    <source>
        <dbReference type="Proteomes" id="UP000756346"/>
    </source>
</evidence>
<sequence length="313" mass="35169">MDSQQTRPFRIVIAGAGLVGLTAAHILHHAHIDFVILEKRGDPSPKVGSVMTIWPQTSRIFQQLRLSEVLDPLMESLRTSMVISGDDSHTIDVSDFPSVLEKHHGWGLRILLRTQLVEALYTMLPEEAKSKVLLGKQVESVYMDKVGVQVTCQDGHKEEGDILIGADGVRSRTRLCMEALRQHKSPMIWMRDIKARIAQPTGQVEPLSDAPSHMKCDGVNYGGATQYLHGKKVSCFAIYEKLAKPSSKHHRYTDDDKREMLERWSHLMVMPNYSVRDLKLTGGNIGPYDCEEGFISDWYHGRIVLVGDAKSGR</sequence>
<evidence type="ECO:0000256" key="5">
    <source>
        <dbReference type="ARBA" id="ARBA00022827"/>
    </source>
</evidence>
<evidence type="ECO:0000256" key="4">
    <source>
        <dbReference type="ARBA" id="ARBA00022630"/>
    </source>
</evidence>
<dbReference type="PANTHER" id="PTHR47356">
    <property type="entry name" value="FAD-DEPENDENT MONOOXYGENASE ASQG-RELATED"/>
    <property type="match status" value="1"/>
</dbReference>
<keyword evidence="4" id="KW-0285">Flavoprotein</keyword>
<dbReference type="GeneID" id="70187142"/>
<proteinExistence type="inferred from homology"/>
<dbReference type="RefSeq" id="XP_046004601.1">
    <property type="nucleotide sequence ID" value="XM_046157596.1"/>
</dbReference>
<dbReference type="AlphaFoldDB" id="A0A9P9BFK1"/>
<accession>A0A9P9BFK1</accession>
<keyword evidence="9" id="KW-1185">Reference proteome</keyword>
<organism evidence="8 9">
    <name type="scientific">Microdochium trichocladiopsis</name>
    <dbReference type="NCBI Taxonomy" id="1682393"/>
    <lineage>
        <taxon>Eukaryota</taxon>
        <taxon>Fungi</taxon>
        <taxon>Dikarya</taxon>
        <taxon>Ascomycota</taxon>
        <taxon>Pezizomycotina</taxon>
        <taxon>Sordariomycetes</taxon>
        <taxon>Xylariomycetidae</taxon>
        <taxon>Xylariales</taxon>
        <taxon>Microdochiaceae</taxon>
        <taxon>Microdochium</taxon>
    </lineage>
</organism>
<evidence type="ECO:0000313" key="8">
    <source>
        <dbReference type="EMBL" id="KAH7012225.1"/>
    </source>
</evidence>
<dbReference type="InterPro" id="IPR036188">
    <property type="entry name" value="FAD/NAD-bd_sf"/>
</dbReference>
<evidence type="ECO:0000259" key="7">
    <source>
        <dbReference type="Pfam" id="PF01494"/>
    </source>
</evidence>
<name>A0A9P9BFK1_9PEZI</name>
<evidence type="ECO:0000256" key="6">
    <source>
        <dbReference type="ARBA" id="ARBA00023002"/>
    </source>
</evidence>
<dbReference type="SUPFAM" id="SSF51905">
    <property type="entry name" value="FAD/NAD(P)-binding domain"/>
    <property type="match status" value="1"/>
</dbReference>
<comment type="caution">
    <text evidence="8">The sequence shown here is derived from an EMBL/GenBank/DDBJ whole genome shotgun (WGS) entry which is preliminary data.</text>
</comment>
<dbReference type="GO" id="GO:0071949">
    <property type="term" value="F:FAD binding"/>
    <property type="evidence" value="ECO:0007669"/>
    <property type="project" value="InterPro"/>
</dbReference>
<feature type="domain" description="FAD-binding" evidence="7">
    <location>
        <begin position="11"/>
        <end position="309"/>
    </location>
</feature>
<keyword evidence="5" id="KW-0274">FAD</keyword>
<dbReference type="InterPro" id="IPR050562">
    <property type="entry name" value="FAD_mOase_fung"/>
</dbReference>
<dbReference type="PRINTS" id="PR00420">
    <property type="entry name" value="RNGMNOXGNASE"/>
</dbReference>
<evidence type="ECO:0000256" key="1">
    <source>
        <dbReference type="ARBA" id="ARBA00001974"/>
    </source>
</evidence>
<dbReference type="PANTHER" id="PTHR47356:SF2">
    <property type="entry name" value="FAD-BINDING DOMAIN-CONTAINING PROTEIN-RELATED"/>
    <property type="match status" value="1"/>
</dbReference>
<keyword evidence="6" id="KW-0560">Oxidoreductase</keyword>
<dbReference type="Gene3D" id="3.50.50.60">
    <property type="entry name" value="FAD/NAD(P)-binding domain"/>
    <property type="match status" value="1"/>
</dbReference>
<comment type="cofactor">
    <cofactor evidence="1">
        <name>FAD</name>
        <dbReference type="ChEBI" id="CHEBI:57692"/>
    </cofactor>
</comment>
<dbReference type="InterPro" id="IPR002938">
    <property type="entry name" value="FAD-bd"/>
</dbReference>
<dbReference type="GO" id="GO:0004497">
    <property type="term" value="F:monooxygenase activity"/>
    <property type="evidence" value="ECO:0007669"/>
    <property type="project" value="InterPro"/>
</dbReference>
<dbReference type="OrthoDB" id="2431938at2759"/>